<organism evidence="2 3">
    <name type="scientific">Aphidius gifuensis</name>
    <name type="common">Parasitoid wasp</name>
    <dbReference type="NCBI Taxonomy" id="684658"/>
    <lineage>
        <taxon>Eukaryota</taxon>
        <taxon>Metazoa</taxon>
        <taxon>Ecdysozoa</taxon>
        <taxon>Arthropoda</taxon>
        <taxon>Hexapoda</taxon>
        <taxon>Insecta</taxon>
        <taxon>Pterygota</taxon>
        <taxon>Neoptera</taxon>
        <taxon>Endopterygota</taxon>
        <taxon>Hymenoptera</taxon>
        <taxon>Apocrita</taxon>
        <taxon>Ichneumonoidea</taxon>
        <taxon>Braconidae</taxon>
        <taxon>Aphidiinae</taxon>
        <taxon>Aphidius</taxon>
    </lineage>
</organism>
<comment type="caution">
    <text evidence="2">The sequence shown here is derived from an EMBL/GenBank/DDBJ whole genome shotgun (WGS) entry which is preliminary data.</text>
</comment>
<sequence length="166" mass="19004">MMGRNNSVASRLIADFPNISIIKCICHSVAIVASEACKKLPRTPEHLASGIYSFLSRSSKRQCEFIECQMQSETEILKMLHPSQTRWLSLAVVVERIVQQWEPLKIFFTKHWVELHTKGSELIYAAFNEPTTKLYFLFLKFLTSPDLGLRIDLAQSQRCRDTSNGP</sequence>
<evidence type="ECO:0000313" key="1">
    <source>
        <dbReference type="EMBL" id="KAF7989217.1"/>
    </source>
</evidence>
<accession>A0A834Y031</accession>
<reference evidence="2 3" key="1">
    <citation type="submission" date="2020-08" db="EMBL/GenBank/DDBJ databases">
        <title>Aphidius gifuensis genome sequencing and assembly.</title>
        <authorList>
            <person name="Du Z."/>
        </authorList>
    </citation>
    <scope>NUCLEOTIDE SEQUENCE [LARGE SCALE GENOMIC DNA]</scope>
    <source>
        <strain evidence="2">YNYX2018</strain>
        <tissue evidence="2">Adults</tissue>
    </source>
</reference>
<protein>
    <recommendedName>
        <fullName evidence="4">DUF659 domain-containing protein</fullName>
    </recommendedName>
</protein>
<dbReference type="EMBL" id="JACMRX010000002">
    <property type="protein sequence ID" value="KAF7996071.1"/>
    <property type="molecule type" value="Genomic_DNA"/>
</dbReference>
<keyword evidence="3" id="KW-1185">Reference proteome</keyword>
<evidence type="ECO:0008006" key="4">
    <source>
        <dbReference type="Google" id="ProtNLM"/>
    </source>
</evidence>
<gene>
    <name evidence="1" type="ORF">HCN44_007747</name>
    <name evidence="2" type="ORF">HCN44_009907</name>
</gene>
<evidence type="ECO:0000313" key="2">
    <source>
        <dbReference type="EMBL" id="KAF7996071.1"/>
    </source>
</evidence>
<name>A0A834Y031_APHGI</name>
<proteinExistence type="predicted"/>
<dbReference type="PANTHER" id="PTHR37162">
    <property type="entry name" value="HAT FAMILY DIMERISATION DOMAINCONTAINING PROTEIN-RELATED"/>
    <property type="match status" value="1"/>
</dbReference>
<dbReference type="PANTHER" id="PTHR37162:SF1">
    <property type="entry name" value="BED-TYPE DOMAIN-CONTAINING PROTEIN"/>
    <property type="match status" value="1"/>
</dbReference>
<dbReference type="Proteomes" id="UP000639338">
    <property type="component" value="Unassembled WGS sequence"/>
</dbReference>
<dbReference type="EMBL" id="JACMRX010000005">
    <property type="protein sequence ID" value="KAF7989217.1"/>
    <property type="molecule type" value="Genomic_DNA"/>
</dbReference>
<evidence type="ECO:0000313" key="3">
    <source>
        <dbReference type="Proteomes" id="UP000639338"/>
    </source>
</evidence>
<dbReference type="AlphaFoldDB" id="A0A834Y031"/>
<dbReference type="OrthoDB" id="7691576at2759"/>